<dbReference type="SMART" id="SM00342">
    <property type="entry name" value="HTH_ARAC"/>
    <property type="match status" value="1"/>
</dbReference>
<dbReference type="EMBL" id="QQAZ01000028">
    <property type="protein sequence ID" value="RDI42137.1"/>
    <property type="molecule type" value="Genomic_DNA"/>
</dbReference>
<evidence type="ECO:0000313" key="6">
    <source>
        <dbReference type="EMBL" id="RDI42137.1"/>
    </source>
</evidence>
<evidence type="ECO:0000256" key="2">
    <source>
        <dbReference type="ARBA" id="ARBA00023125"/>
    </source>
</evidence>
<dbReference type="Gene3D" id="1.10.10.60">
    <property type="entry name" value="Homeodomain-like"/>
    <property type="match status" value="2"/>
</dbReference>
<dbReference type="InterPro" id="IPR050204">
    <property type="entry name" value="AraC_XylS_family_regulators"/>
</dbReference>
<comment type="caution">
    <text evidence="6">The sequence shown here is derived from an EMBL/GenBank/DDBJ whole genome shotgun (WGS) entry which is preliminary data.</text>
</comment>
<evidence type="ECO:0000259" key="5">
    <source>
        <dbReference type="PROSITE" id="PS01124"/>
    </source>
</evidence>
<dbReference type="InterPro" id="IPR009057">
    <property type="entry name" value="Homeodomain-like_sf"/>
</dbReference>
<organism evidence="6 7">
    <name type="scientific">Nocardia mexicana</name>
    <dbReference type="NCBI Taxonomy" id="279262"/>
    <lineage>
        <taxon>Bacteria</taxon>
        <taxon>Bacillati</taxon>
        <taxon>Actinomycetota</taxon>
        <taxon>Actinomycetes</taxon>
        <taxon>Mycobacteriales</taxon>
        <taxon>Nocardiaceae</taxon>
        <taxon>Nocardia</taxon>
    </lineage>
</organism>
<dbReference type="PANTHER" id="PTHR46796:SF13">
    <property type="entry name" value="HTH-TYPE TRANSCRIPTIONAL ACTIVATOR RHAS"/>
    <property type="match status" value="1"/>
</dbReference>
<name>A0A370GEM3_9NOCA</name>
<keyword evidence="3" id="KW-0804">Transcription</keyword>
<dbReference type="Pfam" id="PF12852">
    <property type="entry name" value="Cupin_6"/>
    <property type="match status" value="1"/>
</dbReference>
<dbReference type="AlphaFoldDB" id="A0A370GEM3"/>
<keyword evidence="1" id="KW-0805">Transcription regulation</keyword>
<dbReference type="GO" id="GO:0003700">
    <property type="term" value="F:DNA-binding transcription factor activity"/>
    <property type="evidence" value="ECO:0007669"/>
    <property type="project" value="InterPro"/>
</dbReference>
<evidence type="ECO:0000256" key="4">
    <source>
        <dbReference type="SAM" id="MobiDB-lite"/>
    </source>
</evidence>
<dbReference type="PROSITE" id="PS00041">
    <property type="entry name" value="HTH_ARAC_FAMILY_1"/>
    <property type="match status" value="1"/>
</dbReference>
<dbReference type="Pfam" id="PF12833">
    <property type="entry name" value="HTH_18"/>
    <property type="match status" value="1"/>
</dbReference>
<dbReference type="InterPro" id="IPR032783">
    <property type="entry name" value="AraC_lig"/>
</dbReference>
<dbReference type="InterPro" id="IPR018062">
    <property type="entry name" value="HTH_AraC-typ_CS"/>
</dbReference>
<accession>A0A370GEM3</accession>
<evidence type="ECO:0000313" key="7">
    <source>
        <dbReference type="Proteomes" id="UP000255355"/>
    </source>
</evidence>
<proteinExistence type="predicted"/>
<feature type="domain" description="HTH araC/xylS-type" evidence="5">
    <location>
        <begin position="271"/>
        <end position="369"/>
    </location>
</feature>
<evidence type="ECO:0000256" key="3">
    <source>
        <dbReference type="ARBA" id="ARBA00023163"/>
    </source>
</evidence>
<dbReference type="InterPro" id="IPR018060">
    <property type="entry name" value="HTH_AraC"/>
</dbReference>
<keyword evidence="2 6" id="KW-0238">DNA-binding</keyword>
<dbReference type="SUPFAM" id="SSF46689">
    <property type="entry name" value="Homeodomain-like"/>
    <property type="match status" value="2"/>
</dbReference>
<dbReference type="PROSITE" id="PS01124">
    <property type="entry name" value="HTH_ARAC_FAMILY_2"/>
    <property type="match status" value="1"/>
</dbReference>
<sequence length="383" mass="41737">MVARFRILSGFNRFRLHSIPGYRQVPASGNRVEKAGAICESLGVDPLESLLEGPRARGAFVMRSLLEPPWSLRIRDESPLTVVAVVRGSGWIVPDQRGGAEPAEQTRHGFPAPGPTAPRQLREGDVAIIRGPEHYTFADDPSTEPQVYINPGQITTTPEGEVLCETWSLGVRSWGTDPDAATMLVTGTYEQESAASRRLLRALPPRIVLPGTELDSPVLDLLVAESARDRPAQGAMLDRLLDLLLIATLRAWFSRNDAPAWYHAYADPLVGRALRLLQHNPAHQWTVASLATEVGVSRAALARRFTDLVGEPPMAFLTDWRLALAADLLHDSDATVEAIARRVGYGSAFALSTAFKRHFGVSPREHRLAATSSDRGLSVASQA</sequence>
<dbReference type="PANTHER" id="PTHR46796">
    <property type="entry name" value="HTH-TYPE TRANSCRIPTIONAL ACTIVATOR RHAS-RELATED"/>
    <property type="match status" value="1"/>
</dbReference>
<dbReference type="STRING" id="1210089.GCA_001613165_01010"/>
<reference evidence="6 7" key="1">
    <citation type="submission" date="2018-07" db="EMBL/GenBank/DDBJ databases">
        <title>Genomic Encyclopedia of Type Strains, Phase IV (KMG-IV): sequencing the most valuable type-strain genomes for metagenomic binning, comparative biology and taxonomic classification.</title>
        <authorList>
            <person name="Goeker M."/>
        </authorList>
    </citation>
    <scope>NUCLEOTIDE SEQUENCE [LARGE SCALE GENOMIC DNA]</scope>
    <source>
        <strain evidence="6 7">DSM 44952</strain>
    </source>
</reference>
<evidence type="ECO:0000256" key="1">
    <source>
        <dbReference type="ARBA" id="ARBA00023015"/>
    </source>
</evidence>
<protein>
    <submittedName>
        <fullName evidence="6">AraC-like DNA-binding protein</fullName>
    </submittedName>
</protein>
<dbReference type="GO" id="GO:0043565">
    <property type="term" value="F:sequence-specific DNA binding"/>
    <property type="evidence" value="ECO:0007669"/>
    <property type="project" value="InterPro"/>
</dbReference>
<dbReference type="Proteomes" id="UP000255355">
    <property type="component" value="Unassembled WGS sequence"/>
</dbReference>
<gene>
    <name evidence="6" type="ORF">DFR68_12829</name>
</gene>
<keyword evidence="7" id="KW-1185">Reference proteome</keyword>
<feature type="region of interest" description="Disordered" evidence="4">
    <location>
        <begin position="95"/>
        <end position="119"/>
    </location>
</feature>